<dbReference type="PANTHER" id="PTHR47893:SF1">
    <property type="entry name" value="REGULATORY PROTEIN PCHR"/>
    <property type="match status" value="1"/>
</dbReference>
<dbReference type="PROSITE" id="PS01124">
    <property type="entry name" value="HTH_ARAC_FAMILY_2"/>
    <property type="match status" value="1"/>
</dbReference>
<dbReference type="InterPro" id="IPR018060">
    <property type="entry name" value="HTH_AraC"/>
</dbReference>
<dbReference type="RefSeq" id="WP_128745581.1">
    <property type="nucleotide sequence ID" value="NZ_CP035281.1"/>
</dbReference>
<dbReference type="SUPFAM" id="SSF46689">
    <property type="entry name" value="Homeodomain-like"/>
    <property type="match status" value="1"/>
</dbReference>
<dbReference type="InterPro" id="IPR053142">
    <property type="entry name" value="PchR_regulatory_protein"/>
</dbReference>
<dbReference type="Gene3D" id="1.10.10.60">
    <property type="entry name" value="Homeodomain-like"/>
    <property type="match status" value="1"/>
</dbReference>
<protein>
    <submittedName>
        <fullName evidence="5">AraC family transcriptional regulator</fullName>
    </submittedName>
</protein>
<keyword evidence="3" id="KW-0804">Transcription</keyword>
<dbReference type="InterPro" id="IPR020449">
    <property type="entry name" value="Tscrpt_reg_AraC-type_HTH"/>
</dbReference>
<evidence type="ECO:0000256" key="1">
    <source>
        <dbReference type="ARBA" id="ARBA00023015"/>
    </source>
</evidence>
<keyword evidence="2" id="KW-0238">DNA-binding</keyword>
<feature type="domain" description="HTH araC/xylS-type" evidence="4">
    <location>
        <begin position="218"/>
        <end position="316"/>
    </location>
</feature>
<dbReference type="KEGG" id="amij:EQM06_06610"/>
<evidence type="ECO:0000256" key="3">
    <source>
        <dbReference type="ARBA" id="ARBA00023163"/>
    </source>
</evidence>
<dbReference type="InterPro" id="IPR009057">
    <property type="entry name" value="Homeodomain-like_sf"/>
</dbReference>
<proteinExistence type="predicted"/>
<evidence type="ECO:0000313" key="6">
    <source>
        <dbReference type="Proteomes" id="UP000287601"/>
    </source>
</evidence>
<dbReference type="EMBL" id="CP035281">
    <property type="protein sequence ID" value="QAT42932.1"/>
    <property type="molecule type" value="Genomic_DNA"/>
</dbReference>
<dbReference type="PANTHER" id="PTHR47893">
    <property type="entry name" value="REGULATORY PROTEIN PCHR"/>
    <property type="match status" value="1"/>
</dbReference>
<evidence type="ECO:0000256" key="2">
    <source>
        <dbReference type="ARBA" id="ARBA00023125"/>
    </source>
</evidence>
<evidence type="ECO:0000313" key="5">
    <source>
        <dbReference type="EMBL" id="QAT42932.1"/>
    </source>
</evidence>
<dbReference type="PRINTS" id="PR00032">
    <property type="entry name" value="HTHARAC"/>
</dbReference>
<dbReference type="OrthoDB" id="9772607at2"/>
<gene>
    <name evidence="5" type="ORF">EQM06_06610</name>
</gene>
<name>A0A410PVG0_9FIRM</name>
<dbReference type="Proteomes" id="UP000287601">
    <property type="component" value="Chromosome"/>
</dbReference>
<organism evidence="5 6">
    <name type="scientific">Aminipila luticellarii</name>
    <dbReference type="NCBI Taxonomy" id="2507160"/>
    <lineage>
        <taxon>Bacteria</taxon>
        <taxon>Bacillati</taxon>
        <taxon>Bacillota</taxon>
        <taxon>Clostridia</taxon>
        <taxon>Peptostreptococcales</taxon>
        <taxon>Anaerovoracaceae</taxon>
        <taxon>Aminipila</taxon>
    </lineage>
</organism>
<reference evidence="5 6" key="1">
    <citation type="submission" date="2019-01" db="EMBL/GenBank/DDBJ databases">
        <title>Draft genomes of a novel of Aminipila strains.</title>
        <authorList>
            <person name="Ma S."/>
        </authorList>
    </citation>
    <scope>NUCLEOTIDE SEQUENCE [LARGE SCALE GENOMIC DNA]</scope>
    <source>
        <strain evidence="6">JN-39</strain>
    </source>
</reference>
<evidence type="ECO:0000259" key="4">
    <source>
        <dbReference type="PROSITE" id="PS01124"/>
    </source>
</evidence>
<dbReference type="GO" id="GO:0003700">
    <property type="term" value="F:DNA-binding transcription factor activity"/>
    <property type="evidence" value="ECO:0007669"/>
    <property type="project" value="InterPro"/>
</dbReference>
<keyword evidence="1" id="KW-0805">Transcription regulation</keyword>
<sequence length="332" mass="38613">MKPTLEEKSLYGEGVQVLNRRADRSVYQITDETGNAKMISYEVFEGITVVYNEVHMQEFSVDINPSEEVFEINHCREGRIECEFQNGDYLYMADGDFSVNRKEGTRHHSYFPISHYHGVSITVVPKLAQRELDHHFGTGQINLEQICRALCGRRGFFLIREPEWAEHIFFELYCLPEQIRKDYFKLKVLEVLLFLSTIGGETNQPSVYFPRGQVEKIKIIQKQITEHMDKKYTLEQLAAEHEMALTAMKSCFKGVFGSGIYSYIKRYRMSAAAKMLLETEHTILHIANCVGYENGSKFAAAFKDVMGMTPREFRQNREGKQYFLHDKMSEWS</sequence>
<accession>A0A410PVG0</accession>
<dbReference type="AlphaFoldDB" id="A0A410PVG0"/>
<keyword evidence="6" id="KW-1185">Reference proteome</keyword>
<dbReference type="SMART" id="SM00342">
    <property type="entry name" value="HTH_ARAC"/>
    <property type="match status" value="1"/>
</dbReference>
<dbReference type="GO" id="GO:0043565">
    <property type="term" value="F:sequence-specific DNA binding"/>
    <property type="evidence" value="ECO:0007669"/>
    <property type="project" value="InterPro"/>
</dbReference>
<dbReference type="Pfam" id="PF12833">
    <property type="entry name" value="HTH_18"/>
    <property type="match status" value="1"/>
</dbReference>